<proteinExistence type="inferred from homology"/>
<dbReference type="GO" id="GO:0017116">
    <property type="term" value="F:single-stranded DNA helicase activity"/>
    <property type="evidence" value="ECO:0007669"/>
    <property type="project" value="TreeGrafter"/>
</dbReference>
<dbReference type="FunFam" id="1.20.272.10:FF:000001">
    <property type="entry name" value="Putative AAA family ATPase"/>
    <property type="match status" value="1"/>
</dbReference>
<dbReference type="EMBL" id="CDNY01000003">
    <property type="protein sequence ID" value="CEO32237.1"/>
    <property type="molecule type" value="Genomic_DNA"/>
</dbReference>
<comment type="caution">
    <text evidence="5">The sequence shown here is derived from an EMBL/GenBank/DDBJ whole genome shotgun (WGS) entry which is preliminary data.</text>
</comment>
<dbReference type="Gene3D" id="1.10.8.60">
    <property type="match status" value="1"/>
</dbReference>
<dbReference type="InterPro" id="IPR051314">
    <property type="entry name" value="AAA_ATPase_RarA/MGS1/WRNIP1"/>
</dbReference>
<dbReference type="GO" id="GO:0008047">
    <property type="term" value="F:enzyme activator activity"/>
    <property type="evidence" value="ECO:0007669"/>
    <property type="project" value="TreeGrafter"/>
</dbReference>
<accession>A0A9P1P9C3</accession>
<evidence type="ECO:0000256" key="1">
    <source>
        <dbReference type="ARBA" id="ARBA00008959"/>
    </source>
</evidence>
<comment type="similarity">
    <text evidence="1">Belongs to the AAA ATPase family. RarA/MGS1/WRNIP1 subfamily.</text>
</comment>
<name>A0A9P1P9C3_PARSO</name>
<dbReference type="Gene3D" id="3.40.50.300">
    <property type="entry name" value="P-loop containing nucleotide triphosphate hydrolases"/>
    <property type="match status" value="1"/>
</dbReference>
<dbReference type="CDD" id="cd18139">
    <property type="entry name" value="HLD_clamp_RarA"/>
    <property type="match status" value="1"/>
</dbReference>
<dbReference type="GO" id="GO:0000731">
    <property type="term" value="P:DNA synthesis involved in DNA repair"/>
    <property type="evidence" value="ECO:0007669"/>
    <property type="project" value="TreeGrafter"/>
</dbReference>
<dbReference type="RefSeq" id="WP_057557213.1">
    <property type="nucleotide sequence ID" value="NZ_CDNY01000003.1"/>
</dbReference>
<protein>
    <submittedName>
        <fullName evidence="5">ATPase-like MgsA</fullName>
    </submittedName>
</protein>
<organism evidence="5 6">
    <name type="scientific">Paraclostridium sordellii</name>
    <name type="common">Clostridium sordellii</name>
    <dbReference type="NCBI Taxonomy" id="1505"/>
    <lineage>
        <taxon>Bacteria</taxon>
        <taxon>Bacillati</taxon>
        <taxon>Bacillota</taxon>
        <taxon>Clostridia</taxon>
        <taxon>Peptostreptococcales</taxon>
        <taxon>Peptostreptococcaceae</taxon>
        <taxon>Paraclostridium</taxon>
    </lineage>
</organism>
<dbReference type="Pfam" id="PF12002">
    <property type="entry name" value="MgsA_C"/>
    <property type="match status" value="1"/>
</dbReference>
<dbReference type="FunFam" id="1.10.3710.10:FF:000003">
    <property type="entry name" value="ATPase, AAA family protein"/>
    <property type="match status" value="1"/>
</dbReference>
<dbReference type="GO" id="GO:0016887">
    <property type="term" value="F:ATP hydrolysis activity"/>
    <property type="evidence" value="ECO:0007669"/>
    <property type="project" value="InterPro"/>
</dbReference>
<dbReference type="InterPro" id="IPR003959">
    <property type="entry name" value="ATPase_AAA_core"/>
</dbReference>
<sequence>MQPLADKLRPQQIDDMVGQSHIIGKGKIINKLIENKTIPNMIFYGPPGTGKTTLANIIANVTGKKYIKLNAVNCGVKEIKEAIDSSKRDLFSYNGIILMLDEIQALNRKQQQSLLEVIEDGSVTLIASTADNPYFVVYKAILSRSSIFEFKPINKNDILIGLKKSVEKLKTIYRYESINVEEKALEYIAQTCNGDMRSALNKLELVFNIGIDITSNCVNITLENVMDCSSIKMLNFDRGGDDGYSILSAFHKSLRGSDPDAAIHYLARLVKAGDIQGVTRRLLCVASEDIGLAVPQAITITEACVSAALQLGFPEARIPLAQATIYLAQCPKSNSVISAIDMALADLDTIETGDIPNHLKDAHYSGAADLGRGIDYKYPHDYPNHYIDQQYLPDPIKDRKYYNPGNNKNEKSFENYWDTLKNLKGE</sequence>
<dbReference type="PANTHER" id="PTHR13779">
    <property type="entry name" value="WERNER HELICASE-INTERACTING PROTEIN 1 FAMILY MEMBER"/>
    <property type="match status" value="1"/>
</dbReference>
<evidence type="ECO:0000313" key="5">
    <source>
        <dbReference type="EMBL" id="CEO32237.1"/>
    </source>
</evidence>
<dbReference type="SUPFAM" id="SSF48019">
    <property type="entry name" value="post-AAA+ oligomerization domain-like"/>
    <property type="match status" value="1"/>
</dbReference>
<dbReference type="Gene3D" id="1.10.3710.10">
    <property type="entry name" value="DNA polymerase III clamp loader subunits, C-terminal domain"/>
    <property type="match status" value="1"/>
</dbReference>
<dbReference type="InterPro" id="IPR027417">
    <property type="entry name" value="P-loop_NTPase"/>
</dbReference>
<dbReference type="Proteomes" id="UP000049685">
    <property type="component" value="Unassembled WGS sequence"/>
</dbReference>
<keyword evidence="2" id="KW-0547">Nucleotide-binding</keyword>
<dbReference type="GO" id="GO:0006261">
    <property type="term" value="P:DNA-templated DNA replication"/>
    <property type="evidence" value="ECO:0007669"/>
    <property type="project" value="TreeGrafter"/>
</dbReference>
<dbReference type="SUPFAM" id="SSF52540">
    <property type="entry name" value="P-loop containing nucleoside triphosphate hydrolases"/>
    <property type="match status" value="1"/>
</dbReference>
<dbReference type="InterPro" id="IPR008921">
    <property type="entry name" value="DNA_pol3_clamp-load_cplx_C"/>
</dbReference>
<dbReference type="InterPro" id="IPR032423">
    <property type="entry name" value="AAA_assoc_2"/>
</dbReference>
<dbReference type="Gene3D" id="1.20.272.10">
    <property type="match status" value="1"/>
</dbReference>
<evidence type="ECO:0000259" key="4">
    <source>
        <dbReference type="SMART" id="SM00382"/>
    </source>
</evidence>
<reference evidence="6" key="1">
    <citation type="submission" date="2015-01" db="EMBL/GenBank/DDBJ databases">
        <authorList>
            <person name="Aslett A.Martin."/>
            <person name="De Silva Nishadi"/>
        </authorList>
    </citation>
    <scope>NUCLEOTIDE SEQUENCE [LARGE SCALE GENOMIC DNA]</scope>
    <source>
        <strain evidence="6">UMC4404</strain>
    </source>
</reference>
<dbReference type="InterPro" id="IPR003593">
    <property type="entry name" value="AAA+_ATPase"/>
</dbReference>
<dbReference type="Pfam" id="PF16193">
    <property type="entry name" value="AAA_assoc_2"/>
    <property type="match status" value="1"/>
</dbReference>
<dbReference type="PANTHER" id="PTHR13779:SF7">
    <property type="entry name" value="ATPASE WRNIP1"/>
    <property type="match status" value="1"/>
</dbReference>
<dbReference type="GO" id="GO:0003677">
    <property type="term" value="F:DNA binding"/>
    <property type="evidence" value="ECO:0007669"/>
    <property type="project" value="InterPro"/>
</dbReference>
<evidence type="ECO:0000256" key="2">
    <source>
        <dbReference type="ARBA" id="ARBA00022741"/>
    </source>
</evidence>
<dbReference type="GO" id="GO:0005524">
    <property type="term" value="F:ATP binding"/>
    <property type="evidence" value="ECO:0007669"/>
    <property type="project" value="UniProtKB-KW"/>
</dbReference>
<dbReference type="InterPro" id="IPR021886">
    <property type="entry name" value="MgsA_C"/>
</dbReference>
<dbReference type="AlphaFoldDB" id="A0A9P1P9C3"/>
<evidence type="ECO:0000256" key="3">
    <source>
        <dbReference type="ARBA" id="ARBA00022840"/>
    </source>
</evidence>
<feature type="domain" description="AAA+ ATPase" evidence="4">
    <location>
        <begin position="37"/>
        <end position="154"/>
    </location>
</feature>
<keyword evidence="3" id="KW-0067">ATP-binding</keyword>
<dbReference type="Pfam" id="PF00004">
    <property type="entry name" value="AAA"/>
    <property type="match status" value="1"/>
</dbReference>
<dbReference type="CDD" id="cd00009">
    <property type="entry name" value="AAA"/>
    <property type="match status" value="1"/>
</dbReference>
<dbReference type="SMART" id="SM00382">
    <property type="entry name" value="AAA"/>
    <property type="match status" value="1"/>
</dbReference>
<gene>
    <name evidence="5" type="primary">rarA</name>
    <name evidence="5" type="ORF">UMC4404_02171</name>
</gene>
<evidence type="ECO:0000313" key="6">
    <source>
        <dbReference type="Proteomes" id="UP000049685"/>
    </source>
</evidence>